<name>A0ABV9HPG1_9MICO</name>
<comment type="caution">
    <text evidence="1">The sequence shown here is derived from an EMBL/GenBank/DDBJ whole genome shotgun (WGS) entry which is preliminary data.</text>
</comment>
<protein>
    <submittedName>
        <fullName evidence="1">Uncharacterized protein</fullName>
    </submittedName>
</protein>
<keyword evidence="2" id="KW-1185">Reference proteome</keyword>
<reference evidence="2" key="1">
    <citation type="journal article" date="2019" name="Int. J. Syst. Evol. Microbiol.">
        <title>The Global Catalogue of Microorganisms (GCM) 10K type strain sequencing project: providing services to taxonomists for standard genome sequencing and annotation.</title>
        <authorList>
            <consortium name="The Broad Institute Genomics Platform"/>
            <consortium name="The Broad Institute Genome Sequencing Center for Infectious Disease"/>
            <person name="Wu L."/>
            <person name="Ma J."/>
        </authorList>
    </citation>
    <scope>NUCLEOTIDE SEQUENCE [LARGE SCALE GENOMIC DNA]</scope>
    <source>
        <strain evidence="2">CCUG 42722</strain>
    </source>
</reference>
<proteinExistence type="predicted"/>
<dbReference type="EMBL" id="JBHSFI010000009">
    <property type="protein sequence ID" value="MFC4631768.1"/>
    <property type="molecule type" value="Genomic_DNA"/>
</dbReference>
<dbReference type="RefSeq" id="WP_377141596.1">
    <property type="nucleotide sequence ID" value="NZ_JBHSFI010000009.1"/>
</dbReference>
<evidence type="ECO:0000313" key="1">
    <source>
        <dbReference type="EMBL" id="MFC4631768.1"/>
    </source>
</evidence>
<accession>A0ABV9HPG1</accession>
<evidence type="ECO:0000313" key="2">
    <source>
        <dbReference type="Proteomes" id="UP001596011"/>
    </source>
</evidence>
<organism evidence="1 2">
    <name type="scientific">Promicromonospora alba</name>
    <dbReference type="NCBI Taxonomy" id="1616110"/>
    <lineage>
        <taxon>Bacteria</taxon>
        <taxon>Bacillati</taxon>
        <taxon>Actinomycetota</taxon>
        <taxon>Actinomycetes</taxon>
        <taxon>Micrococcales</taxon>
        <taxon>Promicromonosporaceae</taxon>
        <taxon>Promicromonospora</taxon>
    </lineage>
</organism>
<dbReference type="Proteomes" id="UP001596011">
    <property type="component" value="Unassembled WGS sequence"/>
</dbReference>
<sequence length="156" mass="16298">MQKDFVPLSAAVRGVPDAVGSVVDAIAQMAPHLATVVTAQGSIKSEPLRELLGPVLSQFDVVPGGQATFASKRIDFAGLDQRIGVALQAGRAFANNGAILSVLAAASSPNVDWAVVVVPEAYKGNSVYPKVFDQLQKLQGAHGIYLDLQGVILLSY</sequence>
<gene>
    <name evidence="1" type="ORF">ACFO6V_26240</name>
</gene>